<dbReference type="AlphaFoldDB" id="A0A7I7RGI8"/>
<gene>
    <name evidence="2" type="ORF">MCEL_13300</name>
</gene>
<evidence type="ECO:0000313" key="2">
    <source>
        <dbReference type="EMBL" id="BBY43035.1"/>
    </source>
</evidence>
<dbReference type="RefSeq" id="WP_131805702.1">
    <property type="nucleotide sequence ID" value="NZ_AP022591.1"/>
</dbReference>
<accession>A0A7I7RGI8</accession>
<feature type="chain" id="PRO_5029474468" description="Secreted protein" evidence="1">
    <location>
        <begin position="23"/>
        <end position="157"/>
    </location>
</feature>
<dbReference type="KEGG" id="mcee:MCEL_13300"/>
<organism evidence="2 3">
    <name type="scientific">Mycolicibacterium celeriflavum</name>
    <name type="common">Mycobacterium celeriflavum</name>
    <dbReference type="NCBI Taxonomy" id="1249101"/>
    <lineage>
        <taxon>Bacteria</taxon>
        <taxon>Bacillati</taxon>
        <taxon>Actinomycetota</taxon>
        <taxon>Actinomycetes</taxon>
        <taxon>Mycobacteriales</taxon>
        <taxon>Mycobacteriaceae</taxon>
        <taxon>Mycolicibacterium</taxon>
    </lineage>
</organism>
<proteinExistence type="predicted"/>
<dbReference type="EMBL" id="AP022591">
    <property type="protein sequence ID" value="BBY43035.1"/>
    <property type="molecule type" value="Genomic_DNA"/>
</dbReference>
<evidence type="ECO:0000313" key="3">
    <source>
        <dbReference type="Proteomes" id="UP000466431"/>
    </source>
</evidence>
<name>A0A7I7RGI8_MYCCF</name>
<evidence type="ECO:0008006" key="4">
    <source>
        <dbReference type="Google" id="ProtNLM"/>
    </source>
</evidence>
<sequence>MGFRGVTAASVLAAGVVAVAFAAPAYGTDQITANAVGTYDAEYEWGTKTWVVTPCEGDAFQCVHVTEYEPDDTERKSPVWSANAYWQVGWWIARGAPTRDALMCEDGSKHDLPMNYAWDAATGEAVQSFYEPGLCGEAYNGYNDLMLTKTGPAPTPT</sequence>
<evidence type="ECO:0000256" key="1">
    <source>
        <dbReference type="SAM" id="SignalP"/>
    </source>
</evidence>
<reference evidence="2 3" key="1">
    <citation type="journal article" date="2019" name="Emerg. Microbes Infect.">
        <title>Comprehensive subspecies identification of 175 nontuberculous mycobacteria species based on 7547 genomic profiles.</title>
        <authorList>
            <person name="Matsumoto Y."/>
            <person name="Kinjo T."/>
            <person name="Motooka D."/>
            <person name="Nabeya D."/>
            <person name="Jung N."/>
            <person name="Uechi K."/>
            <person name="Horii T."/>
            <person name="Iida T."/>
            <person name="Fujita J."/>
            <person name="Nakamura S."/>
        </authorList>
    </citation>
    <scope>NUCLEOTIDE SEQUENCE [LARGE SCALE GENOMIC DNA]</scope>
    <source>
        <strain evidence="2 3">JCM 18439</strain>
    </source>
</reference>
<keyword evidence="1" id="KW-0732">Signal</keyword>
<keyword evidence="3" id="KW-1185">Reference proteome</keyword>
<protein>
    <recommendedName>
        <fullName evidence="4">Secreted protein</fullName>
    </recommendedName>
</protein>
<feature type="signal peptide" evidence="1">
    <location>
        <begin position="1"/>
        <end position="22"/>
    </location>
</feature>
<dbReference type="OrthoDB" id="4727140at2"/>
<dbReference type="Proteomes" id="UP000466431">
    <property type="component" value="Chromosome"/>
</dbReference>